<evidence type="ECO:0000313" key="2">
    <source>
        <dbReference type="Proteomes" id="UP000530234"/>
    </source>
</evidence>
<accession>A0A7W3T140</accession>
<reference evidence="2" key="1">
    <citation type="submission" date="2019-10" db="EMBL/GenBank/DDBJ databases">
        <title>Streptomyces sp. nov., a novel actinobacterium isolated from alkaline environment.</title>
        <authorList>
            <person name="Golinska P."/>
        </authorList>
    </citation>
    <scope>NUCLEOTIDE SEQUENCE [LARGE SCALE GENOMIC DNA]</scope>
    <source>
        <strain evidence="2">DSM 42108</strain>
    </source>
</reference>
<comment type="caution">
    <text evidence="1">The sequence shown here is derived from an EMBL/GenBank/DDBJ whole genome shotgun (WGS) entry which is preliminary data.</text>
</comment>
<gene>
    <name evidence="1" type="ORF">FOE67_05520</name>
</gene>
<keyword evidence="2" id="KW-1185">Reference proteome</keyword>
<sequence length="250" mass="26697">MNTTDRTPADLLRSALAGDAGRPLVTWYDDTTGGRVELSVATLANWVAKTANLLRDDLGAEPGDRLALLLPAHWQTAAWLLACASTRVIPVIGGDPGDADLVVAGPDRLEEARACRGERVALSLRPLGARFPEPPEGFLDYAVAVPGQGDVFVPDEDQQPGDAALVVDGIGWTAGQVVEDARVEAAEMGVGPGDRLLSRLEWNHRRGLFAGFWAPLAVGASVVLCRPGVPIGDEVLERRRETERVTRVVE</sequence>
<dbReference type="NCBIfam" id="TIGR03089">
    <property type="entry name" value="TIGR03089 family protein"/>
    <property type="match status" value="1"/>
</dbReference>
<proteinExistence type="predicted"/>
<dbReference type="Gene3D" id="3.40.50.12780">
    <property type="entry name" value="N-terminal domain of ligase-like"/>
    <property type="match status" value="1"/>
</dbReference>
<dbReference type="AlphaFoldDB" id="A0A7W3T140"/>
<evidence type="ECO:0000313" key="1">
    <source>
        <dbReference type="EMBL" id="MBB0228987.1"/>
    </source>
</evidence>
<name>A0A7W3T140_9ACTN</name>
<dbReference type="SUPFAM" id="SSF56801">
    <property type="entry name" value="Acetyl-CoA synthetase-like"/>
    <property type="match status" value="1"/>
</dbReference>
<dbReference type="InterPro" id="IPR042099">
    <property type="entry name" value="ANL_N_sf"/>
</dbReference>
<dbReference type="Proteomes" id="UP000530234">
    <property type="component" value="Unassembled WGS sequence"/>
</dbReference>
<dbReference type="RefSeq" id="WP_182661034.1">
    <property type="nucleotide sequence ID" value="NZ_VKHS01000071.1"/>
</dbReference>
<dbReference type="EMBL" id="VKHS01000071">
    <property type="protein sequence ID" value="MBB0228987.1"/>
    <property type="molecule type" value="Genomic_DNA"/>
</dbReference>
<organism evidence="1 2">
    <name type="scientific">Streptomyces calidiresistens</name>
    <dbReference type="NCBI Taxonomy" id="1485586"/>
    <lineage>
        <taxon>Bacteria</taxon>
        <taxon>Bacillati</taxon>
        <taxon>Actinomycetota</taxon>
        <taxon>Actinomycetes</taxon>
        <taxon>Kitasatosporales</taxon>
        <taxon>Streptomycetaceae</taxon>
        <taxon>Streptomyces</taxon>
    </lineage>
</organism>
<dbReference type="InterPro" id="IPR017523">
    <property type="entry name" value="Rv3268"/>
</dbReference>
<protein>
    <submittedName>
        <fullName evidence="1">TIGR03089 family protein</fullName>
    </submittedName>
</protein>